<dbReference type="RefSeq" id="XP_018336564.1">
    <property type="nucleotide sequence ID" value="XM_018481062.2"/>
</dbReference>
<dbReference type="InterPro" id="IPR040839">
    <property type="entry name" value="MG4"/>
</dbReference>
<evidence type="ECO:0000256" key="1">
    <source>
        <dbReference type="ARBA" id="ARBA00004613"/>
    </source>
</evidence>
<dbReference type="InterPro" id="IPR050473">
    <property type="entry name" value="A2M/Complement_sys"/>
</dbReference>
<reference evidence="12" key="1">
    <citation type="submission" date="2025-08" db="UniProtKB">
        <authorList>
            <consortium name="RefSeq"/>
        </authorList>
    </citation>
    <scope>IDENTIFICATION</scope>
    <source>
        <tissue evidence="12">Entire body</tissue>
    </source>
</reference>
<dbReference type="InterPro" id="IPR008930">
    <property type="entry name" value="Terpenoid_cyclase/PrenylTrfase"/>
</dbReference>
<dbReference type="SMART" id="SM01419">
    <property type="entry name" value="Thiol-ester_cl"/>
    <property type="match status" value="1"/>
</dbReference>
<keyword evidence="2" id="KW-0964">Secreted</keyword>
<keyword evidence="3" id="KW-0732">Signal</keyword>
<evidence type="ECO:0000313" key="11">
    <source>
        <dbReference type="Proteomes" id="UP000192223"/>
    </source>
</evidence>
<accession>A0A1W4XKQ3</accession>
<dbReference type="Pfam" id="PF01835">
    <property type="entry name" value="MG2"/>
    <property type="match status" value="1"/>
</dbReference>
<dbReference type="Pfam" id="PF00207">
    <property type="entry name" value="A2M"/>
    <property type="match status" value="1"/>
</dbReference>
<dbReference type="Pfam" id="PF17789">
    <property type="entry name" value="MG4"/>
    <property type="match status" value="1"/>
</dbReference>
<dbReference type="InParanoid" id="A0A1W4XKQ3"/>
<dbReference type="GeneID" id="108745032"/>
<feature type="region of interest" description="Disordered" evidence="6">
    <location>
        <begin position="1458"/>
        <end position="1481"/>
    </location>
</feature>
<dbReference type="GO" id="GO:0004866">
    <property type="term" value="F:endopeptidase inhibitor activity"/>
    <property type="evidence" value="ECO:0007669"/>
    <property type="project" value="InterPro"/>
</dbReference>
<feature type="domain" description="Alpha-2-macroglobulin bait region" evidence="8">
    <location>
        <begin position="465"/>
        <end position="600"/>
    </location>
</feature>
<dbReference type="SMART" id="SM01361">
    <property type="entry name" value="A2M_recep"/>
    <property type="match status" value="1"/>
</dbReference>
<dbReference type="PANTHER" id="PTHR11412">
    <property type="entry name" value="MACROGLOBULIN / COMPLEMENT"/>
    <property type="match status" value="1"/>
</dbReference>
<dbReference type="Gene3D" id="6.20.50.160">
    <property type="match status" value="1"/>
</dbReference>
<feature type="domain" description="Alpha-2-macroglobulin" evidence="9">
    <location>
        <begin position="731"/>
        <end position="822"/>
    </location>
</feature>
<feature type="transmembrane region" description="Helical" evidence="7">
    <location>
        <begin position="12"/>
        <end position="32"/>
    </location>
</feature>
<dbReference type="Gene3D" id="2.60.40.1940">
    <property type="match status" value="1"/>
</dbReference>
<dbReference type="InterPro" id="IPR011626">
    <property type="entry name" value="Alpha-macroglobulin_TED"/>
</dbReference>
<keyword evidence="11" id="KW-1185">Reference proteome</keyword>
<evidence type="ECO:0000256" key="5">
    <source>
        <dbReference type="ARBA" id="ARBA00023157"/>
    </source>
</evidence>
<evidence type="ECO:0000256" key="4">
    <source>
        <dbReference type="ARBA" id="ARBA00022966"/>
    </source>
</evidence>
<gene>
    <name evidence="12" type="primary">LOC108745032</name>
</gene>
<keyword evidence="4" id="KW-0882">Thioester bond</keyword>
<dbReference type="Proteomes" id="UP000192223">
    <property type="component" value="Unplaced"/>
</dbReference>
<dbReference type="KEGG" id="apln:108745032"/>
<evidence type="ECO:0000256" key="3">
    <source>
        <dbReference type="ARBA" id="ARBA00022729"/>
    </source>
</evidence>
<dbReference type="SUPFAM" id="SSF48239">
    <property type="entry name" value="Terpenoid cyclases/Protein prenyltransferases"/>
    <property type="match status" value="1"/>
</dbReference>
<dbReference type="InterPro" id="IPR002890">
    <property type="entry name" value="MG2"/>
</dbReference>
<dbReference type="Pfam" id="PF07678">
    <property type="entry name" value="TED_complement"/>
    <property type="match status" value="1"/>
</dbReference>
<dbReference type="InterPro" id="IPR011625">
    <property type="entry name" value="A2M_N_BRD"/>
</dbReference>
<dbReference type="Pfam" id="PF07677">
    <property type="entry name" value="A2M_recep"/>
    <property type="match status" value="1"/>
</dbReference>
<dbReference type="STRING" id="224129.A0A1W4XKQ3"/>
<dbReference type="InterPro" id="IPR041555">
    <property type="entry name" value="MG3"/>
</dbReference>
<organism evidence="11 12">
    <name type="scientific">Agrilus planipennis</name>
    <name type="common">Emerald ash borer</name>
    <name type="synonym">Agrilus marcopoli</name>
    <dbReference type="NCBI Taxonomy" id="224129"/>
    <lineage>
        <taxon>Eukaryota</taxon>
        <taxon>Metazoa</taxon>
        <taxon>Ecdysozoa</taxon>
        <taxon>Arthropoda</taxon>
        <taxon>Hexapoda</taxon>
        <taxon>Insecta</taxon>
        <taxon>Pterygota</taxon>
        <taxon>Neoptera</taxon>
        <taxon>Endopterygota</taxon>
        <taxon>Coleoptera</taxon>
        <taxon>Polyphaga</taxon>
        <taxon>Elateriformia</taxon>
        <taxon>Buprestoidea</taxon>
        <taxon>Buprestidae</taxon>
        <taxon>Agrilinae</taxon>
        <taxon>Agrilus</taxon>
    </lineage>
</organism>
<dbReference type="Pfam" id="PF17791">
    <property type="entry name" value="MG3"/>
    <property type="match status" value="1"/>
</dbReference>
<name>A0A1W4XKQ3_AGRPL</name>
<dbReference type="InterPro" id="IPR047565">
    <property type="entry name" value="Alpha-macroglob_thiol-ester_cl"/>
</dbReference>
<evidence type="ECO:0000256" key="2">
    <source>
        <dbReference type="ARBA" id="ARBA00022525"/>
    </source>
</evidence>
<dbReference type="Gene3D" id="2.60.40.690">
    <property type="entry name" value="Alpha-macroglobulin, receptor-binding domain"/>
    <property type="match status" value="1"/>
</dbReference>
<dbReference type="GO" id="GO:0005615">
    <property type="term" value="C:extracellular space"/>
    <property type="evidence" value="ECO:0007669"/>
    <property type="project" value="InterPro"/>
</dbReference>
<evidence type="ECO:0000259" key="8">
    <source>
        <dbReference type="SMART" id="SM01359"/>
    </source>
</evidence>
<dbReference type="OrthoDB" id="9998011at2759"/>
<sequence length="1503" mass="168622">MNFCSCKRPPREFILLGIFMTMLWFCMIYFWGHTVYVASQGIYKVTAPKVIRPNTDYHAVVSLQGASVLTTYFDVIIEGIRNDGQRYRTEETVKVAPYSSEIATLKVGDILPGNYSLLLAGRSGFKLYDSVPLIYSPKTYSVLIQTDRAVYNSGNRILFRALILNSQLRPVADLKQKRFDVFITDGDGNRIKEWNSVVAPKGVFTEEVLVSNNPVLGNWHISVRIEGQIYNKTIEVAQYILPKFIVNIQAPKYVTFKENTLTAHIQSFYNYGKKVRGDATVTVYPTIVSGVIQPIFQNPIRKVIPIDGSASVDFDIANDLRLSDEYERTVIVDVTIEEAHTGRRQNNSVEVHIRKYPYKIEIIKTSDYYKPGLRYTAFIKISNQDGTPVQDKTNPVKVKYGFSRVGEVYTEKEYTLDSKGLVKIELDTPPKASNKTALRIEAEYLELKERMPPVPSAVSPSNTYLQVSLLTDKITVNTGAMVLLNCTEPMKHISYEIISRGDIVTAHSHDIQNRKEFNFHFTASHAMVPVSHLIVNYVREDGELVADSIDIQVDGLLQNSIDVQLSRPDAAPDSEIDVTIRAEPNSYIGLLAIDQNIADLRSGYDITHDMVFKELLGYDPSNLSPYWAVLKDIMSHFYWKPGGGNAKDIYHDSGAVLLTNGLVSEYRPTLEDIYLRPVFYEGSTVKPDTGVGLPLPSATRPPLAGPYAFSRIPKPVWNNPKVYLQSNVADTWLFTNFSSGFEGKASIHRKIPSSITTWLVTGFSLDSAYGLGIVKAPKRLQVAKSFSVNFDIPHSVQRLETLSIPVVVYNNMANDMPVEITLHNIENNFEFTRPLSESNDTKKVELYKKKKLTVLGNSAMSTSFMITPTKIGLTEIKITAGGVGGQDTSIKNLWVKAEGETQYYTKTLFIDLRNKRDFDGNLTIDIPKNFVPNSKSIEVSVVGDILGHTMINLENLIRLPTGCGEQNFVHLMPDVIILKYLRNSGQLTPTIETQAIKNLELGYQTQLAYRRNDGSFSAFGKRDDVGSIWITAYTVLVLTKAKEFIYVDEEIIQKALQWLNEKKYADGSFFETGPIIHHEIQSNPLALTAFVLLAFIEAKGQNKAYLEIMGRGLDYVGRNIDENNDAHTLAVCSYVLKQALHPRARIAFNYLDLKAKSDGNMKWWAKDVPELKNNNPWNRLPKSIDIETTAYGLLTFIESGRLEDAIPVINWLVGQESDLGAFTSSHDTVLGLYAIYKLVSKLSVKPSVEIQYSFNKNVIGRFKINENSAMIVQKASMPNNVDKINITAQGSGVALFRVTYKYNVNVTGPWPLFTLDPQVDKNSNANHLQLSICTGFVSPNLTQNQESNMAVMEVTLPSGFTADVDSLPSLEVSQNVQKVQTKNEDTTVILYFNNLTTTEYCPTVSAYRTHKVAYQKPVPVIVYDYYDSTRRARVFYKGTTSTFCGVCEDDCDKYCTSSEQRTGNDNENDNDSTRGSTQSSVSTNNIPQIALIFILTLLLIKDI</sequence>
<proteinExistence type="predicted"/>
<evidence type="ECO:0000259" key="9">
    <source>
        <dbReference type="SMART" id="SM01360"/>
    </source>
</evidence>
<evidence type="ECO:0000313" key="12">
    <source>
        <dbReference type="RefSeq" id="XP_018336564.1"/>
    </source>
</evidence>
<keyword evidence="7" id="KW-0812">Transmembrane</keyword>
<dbReference type="Gene3D" id="2.60.40.2950">
    <property type="match status" value="1"/>
</dbReference>
<dbReference type="SUPFAM" id="SSF49410">
    <property type="entry name" value="Alpha-macroglobulin receptor domain"/>
    <property type="match status" value="1"/>
</dbReference>
<dbReference type="InterPro" id="IPR036595">
    <property type="entry name" value="A-macroglobulin_rcpt-bd_sf"/>
</dbReference>
<dbReference type="Gene3D" id="1.50.10.20">
    <property type="match status" value="1"/>
</dbReference>
<dbReference type="SMART" id="SM01359">
    <property type="entry name" value="A2M_N_2"/>
    <property type="match status" value="1"/>
</dbReference>
<evidence type="ECO:0000256" key="6">
    <source>
        <dbReference type="SAM" id="MobiDB-lite"/>
    </source>
</evidence>
<dbReference type="Gene3D" id="2.60.120.1540">
    <property type="match status" value="1"/>
</dbReference>
<evidence type="ECO:0000259" key="10">
    <source>
        <dbReference type="SMART" id="SM01361"/>
    </source>
</evidence>
<feature type="domain" description="Alpha-macroglobulin receptor-binding" evidence="10">
    <location>
        <begin position="1347"/>
        <end position="1436"/>
    </location>
</feature>
<comment type="subcellular location">
    <subcellularLocation>
        <location evidence="1">Secreted</location>
    </subcellularLocation>
</comment>
<dbReference type="InterPro" id="IPR013783">
    <property type="entry name" value="Ig-like_fold"/>
</dbReference>
<evidence type="ECO:0000256" key="7">
    <source>
        <dbReference type="SAM" id="Phobius"/>
    </source>
</evidence>
<dbReference type="InterPro" id="IPR001599">
    <property type="entry name" value="Macroglobln_a2"/>
</dbReference>
<dbReference type="Gene3D" id="2.60.40.10">
    <property type="entry name" value="Immunoglobulins"/>
    <property type="match status" value="2"/>
</dbReference>
<dbReference type="FunCoup" id="A0A1W4XKQ3">
    <property type="interactions" value="248"/>
</dbReference>
<keyword evidence="5" id="KW-1015">Disulfide bond</keyword>
<dbReference type="InterPro" id="IPR009048">
    <property type="entry name" value="A-macroglobulin_rcpt-bd"/>
</dbReference>
<protein>
    <submittedName>
        <fullName evidence="12">CD109 antigen-like isoform X1</fullName>
    </submittedName>
</protein>
<dbReference type="PANTHER" id="PTHR11412:SF136">
    <property type="entry name" value="CD109 ANTIGEN"/>
    <property type="match status" value="1"/>
</dbReference>
<dbReference type="Gene3D" id="2.20.130.20">
    <property type="match status" value="1"/>
</dbReference>
<keyword evidence="7" id="KW-1133">Transmembrane helix</keyword>
<dbReference type="Gene3D" id="2.60.40.1930">
    <property type="match status" value="2"/>
</dbReference>
<keyword evidence="7" id="KW-0472">Membrane</keyword>
<dbReference type="SMART" id="SM01360">
    <property type="entry name" value="A2M"/>
    <property type="match status" value="1"/>
</dbReference>
<dbReference type="Pfam" id="PF07703">
    <property type="entry name" value="A2M_BRD"/>
    <property type="match status" value="1"/>
</dbReference>